<name>A0A2T3YZ17_TRIA4</name>
<gene>
    <name evidence="1" type="ORF">M441DRAFT_82876</name>
</gene>
<evidence type="ECO:0000313" key="2">
    <source>
        <dbReference type="Proteomes" id="UP000240493"/>
    </source>
</evidence>
<evidence type="ECO:0000313" key="1">
    <source>
        <dbReference type="EMBL" id="PTB37797.1"/>
    </source>
</evidence>
<keyword evidence="2" id="KW-1185">Reference proteome</keyword>
<proteinExistence type="predicted"/>
<dbReference type="PROSITE" id="PS51257">
    <property type="entry name" value="PROKAR_LIPOPROTEIN"/>
    <property type="match status" value="1"/>
</dbReference>
<dbReference type="EMBL" id="KZ679267">
    <property type="protein sequence ID" value="PTB37797.1"/>
    <property type="molecule type" value="Genomic_DNA"/>
</dbReference>
<reference evidence="1 2" key="1">
    <citation type="submission" date="2016-07" db="EMBL/GenBank/DDBJ databases">
        <title>Multiple horizontal gene transfer events from other fungi enriched the ability of initially mycotrophic Trichoderma (Ascomycota) to feed on dead plant biomass.</title>
        <authorList>
            <consortium name="DOE Joint Genome Institute"/>
            <person name="Aerts A."/>
            <person name="Atanasova L."/>
            <person name="Chenthamara K."/>
            <person name="Zhang J."/>
            <person name="Grujic M."/>
            <person name="Henrissat B."/>
            <person name="Kuo A."/>
            <person name="Salamov A."/>
            <person name="Lipzen A."/>
            <person name="Labutti K."/>
            <person name="Barry K."/>
            <person name="Miao Y."/>
            <person name="Rahimi M.J."/>
            <person name="Shen Q."/>
            <person name="Grigoriev I.V."/>
            <person name="Kubicek C.P."/>
            <person name="Druzhinina I.S."/>
        </authorList>
    </citation>
    <scope>NUCLEOTIDE SEQUENCE [LARGE SCALE GENOMIC DNA]</scope>
    <source>
        <strain evidence="1 2">CBS 433.97</strain>
    </source>
</reference>
<protein>
    <submittedName>
        <fullName evidence="1">Uncharacterized protein</fullName>
    </submittedName>
</protein>
<dbReference type="AlphaFoldDB" id="A0A2T3YZ17"/>
<organism evidence="1 2">
    <name type="scientific">Trichoderma asperellum (strain ATCC 204424 / CBS 433.97 / NBRC 101777)</name>
    <dbReference type="NCBI Taxonomy" id="1042311"/>
    <lineage>
        <taxon>Eukaryota</taxon>
        <taxon>Fungi</taxon>
        <taxon>Dikarya</taxon>
        <taxon>Ascomycota</taxon>
        <taxon>Pezizomycotina</taxon>
        <taxon>Sordariomycetes</taxon>
        <taxon>Hypocreomycetidae</taxon>
        <taxon>Hypocreales</taxon>
        <taxon>Hypocreaceae</taxon>
        <taxon>Trichoderma</taxon>
    </lineage>
</organism>
<dbReference type="Proteomes" id="UP000240493">
    <property type="component" value="Unassembled WGS sequence"/>
</dbReference>
<accession>A0A2T3YZ17</accession>
<sequence length="71" mass="7422">MRQRGGTVWANGFAACGEDTPMPVSACMIPTALLSAAVAMQDAADKLSAAPSWRTLNPGDRNVPLLDAYSN</sequence>